<keyword evidence="10 19" id="KW-0418">Kinase</keyword>
<keyword evidence="8 16" id="KW-0812">Transmembrane</keyword>
<keyword evidence="4" id="KW-1003">Cell membrane</keyword>
<evidence type="ECO:0000256" key="2">
    <source>
        <dbReference type="ARBA" id="ARBA00004651"/>
    </source>
</evidence>
<evidence type="ECO:0000256" key="5">
    <source>
        <dbReference type="ARBA" id="ARBA00022481"/>
    </source>
</evidence>
<feature type="domain" description="HAMP" evidence="18">
    <location>
        <begin position="203"/>
        <end position="255"/>
    </location>
</feature>
<gene>
    <name evidence="19" type="ORF">QH73_0003495</name>
</gene>
<keyword evidence="5" id="KW-0488">Methylation</keyword>
<protein>
    <recommendedName>
        <fullName evidence="3">histidine kinase</fullName>
        <ecNumber evidence="3">2.7.13.3</ecNumber>
    </recommendedName>
</protein>
<dbReference type="PROSITE" id="PS50109">
    <property type="entry name" value="HIS_KIN"/>
    <property type="match status" value="1"/>
</dbReference>
<dbReference type="EC" id="2.7.13.3" evidence="3"/>
<dbReference type="GO" id="GO:0005886">
    <property type="term" value="C:plasma membrane"/>
    <property type="evidence" value="ECO:0007669"/>
    <property type="project" value="UniProtKB-SubCell"/>
</dbReference>
<evidence type="ECO:0000259" key="17">
    <source>
        <dbReference type="PROSITE" id="PS50109"/>
    </source>
</evidence>
<dbReference type="InterPro" id="IPR005467">
    <property type="entry name" value="His_kinase_dom"/>
</dbReference>
<dbReference type="GO" id="GO:0006935">
    <property type="term" value="P:chemotaxis"/>
    <property type="evidence" value="ECO:0007669"/>
    <property type="project" value="InterPro"/>
</dbReference>
<evidence type="ECO:0000256" key="14">
    <source>
        <dbReference type="ARBA" id="ARBA00023136"/>
    </source>
</evidence>
<dbReference type="Pfam" id="PF02203">
    <property type="entry name" value="TarH"/>
    <property type="match status" value="1"/>
</dbReference>
<evidence type="ECO:0000259" key="18">
    <source>
        <dbReference type="PROSITE" id="PS50885"/>
    </source>
</evidence>
<dbReference type="SUPFAM" id="SSF55874">
    <property type="entry name" value="ATPase domain of HSP90 chaperone/DNA topoisomerase II/histidine kinase"/>
    <property type="match status" value="1"/>
</dbReference>
<evidence type="ECO:0000256" key="4">
    <source>
        <dbReference type="ARBA" id="ARBA00022475"/>
    </source>
</evidence>
<dbReference type="AlphaFoldDB" id="A0A9X5I3E5"/>
<keyword evidence="7" id="KW-0808">Transferase</keyword>
<dbReference type="PRINTS" id="PR00344">
    <property type="entry name" value="BCTRLSENSOR"/>
</dbReference>
<dbReference type="CDD" id="cd06225">
    <property type="entry name" value="HAMP"/>
    <property type="match status" value="1"/>
</dbReference>
<proteinExistence type="predicted"/>
<sequence length="492" mass="54994">MNLRKKLLTTFSGLALLALATAGVTVWAIAQWQNSERRLQGHYQRSLLLESVRTATFRAFKEVPDAIISNDIDARQEFEAFLKPAEADFKRWAELADTEAERKQVQQVRNAYLALIQDARDAFRLVEQGQRDRAFTVLEKQLEDIDFIRFEQVTQQAVASDRQNRQIITQQTQNTRQTAQLVLAIAAFGTISLILLLAAYLASDLFAPLREVENALDDAAKGDFKRRLSEERQDELGAVSRAFNRMMEVMAERQQVAGLAAVPNGVVKDGVEDSAWQHLPSRVTLHRLLSQLRSRVTQLQHHNGFKGNEEFDGQQQAAIGQLDLLLQAVSRITDFGFPLDLNLARTDVRALLYDLLLRFQSEFVERAVSIDLDIAPEVSYAVVDRPKLREVLSELVRNALAALPEQGGRIGLRTRIDPDATNLLIEVADNGKGIQQPAIERVFSPTVTTNGQRAGVGLTLSKAVIEQHGGQLTIDSEPAQGTYVQISLPLRE</sequence>
<evidence type="ECO:0000256" key="16">
    <source>
        <dbReference type="SAM" id="Phobius"/>
    </source>
</evidence>
<comment type="subcellular location">
    <subcellularLocation>
        <location evidence="2">Cell membrane</location>
        <topology evidence="2">Multi-pass membrane protein</topology>
    </subcellularLocation>
</comment>
<dbReference type="Pfam" id="PF00672">
    <property type="entry name" value="HAMP"/>
    <property type="match status" value="1"/>
</dbReference>
<feature type="transmembrane region" description="Helical" evidence="16">
    <location>
        <begin position="181"/>
        <end position="202"/>
    </location>
</feature>
<evidence type="ECO:0000256" key="7">
    <source>
        <dbReference type="ARBA" id="ARBA00022679"/>
    </source>
</evidence>
<dbReference type="InterPro" id="IPR050398">
    <property type="entry name" value="HssS/ArlS-like"/>
</dbReference>
<evidence type="ECO:0000313" key="20">
    <source>
        <dbReference type="Proteomes" id="UP000031532"/>
    </source>
</evidence>
<keyword evidence="12 16" id="KW-1133">Transmembrane helix</keyword>
<dbReference type="Gene3D" id="3.30.565.10">
    <property type="entry name" value="Histidine kinase-like ATPase, C-terminal domain"/>
    <property type="match status" value="1"/>
</dbReference>
<evidence type="ECO:0000256" key="9">
    <source>
        <dbReference type="ARBA" id="ARBA00022741"/>
    </source>
</evidence>
<feature type="domain" description="Histidine kinase" evidence="17">
    <location>
        <begin position="287"/>
        <end position="492"/>
    </location>
</feature>
<dbReference type="OrthoDB" id="507497at2"/>
<dbReference type="SMART" id="SM00387">
    <property type="entry name" value="HATPase_c"/>
    <property type="match status" value="1"/>
</dbReference>
<dbReference type="Proteomes" id="UP000031532">
    <property type="component" value="Unassembled WGS sequence"/>
</dbReference>
<keyword evidence="14 16" id="KW-0472">Membrane</keyword>
<dbReference type="RefSeq" id="WP_039715249.1">
    <property type="nucleotide sequence ID" value="NZ_JTJC03000001.1"/>
</dbReference>
<keyword evidence="6" id="KW-0597">Phosphoprotein</keyword>
<keyword evidence="9" id="KW-0547">Nucleotide-binding</keyword>
<keyword evidence="20" id="KW-1185">Reference proteome</keyword>
<dbReference type="SUPFAM" id="SSF158472">
    <property type="entry name" value="HAMP domain-like"/>
    <property type="match status" value="1"/>
</dbReference>
<evidence type="ECO:0000256" key="11">
    <source>
        <dbReference type="ARBA" id="ARBA00022840"/>
    </source>
</evidence>
<evidence type="ECO:0000256" key="10">
    <source>
        <dbReference type="ARBA" id="ARBA00022777"/>
    </source>
</evidence>
<dbReference type="InterPro" id="IPR036890">
    <property type="entry name" value="HATPase_C_sf"/>
</dbReference>
<evidence type="ECO:0000256" key="13">
    <source>
        <dbReference type="ARBA" id="ARBA00023012"/>
    </source>
</evidence>
<dbReference type="InterPro" id="IPR003122">
    <property type="entry name" value="Tar_rcpt_lig-bd"/>
</dbReference>
<dbReference type="GO" id="GO:0005524">
    <property type="term" value="F:ATP binding"/>
    <property type="evidence" value="ECO:0007669"/>
    <property type="project" value="UniProtKB-KW"/>
</dbReference>
<evidence type="ECO:0000256" key="6">
    <source>
        <dbReference type="ARBA" id="ARBA00022553"/>
    </source>
</evidence>
<evidence type="ECO:0000256" key="15">
    <source>
        <dbReference type="ARBA" id="ARBA00023224"/>
    </source>
</evidence>
<comment type="caution">
    <text evidence="19">The sequence shown here is derived from an EMBL/GenBank/DDBJ whole genome shotgun (WGS) entry which is preliminary data.</text>
</comment>
<comment type="catalytic activity">
    <reaction evidence="1">
        <text>ATP + protein L-histidine = ADP + protein N-phospho-L-histidine.</text>
        <dbReference type="EC" id="2.7.13.3"/>
    </reaction>
</comment>
<organism evidence="19 20">
    <name type="scientific">Scytonema millei VB511283</name>
    <dbReference type="NCBI Taxonomy" id="1245923"/>
    <lineage>
        <taxon>Bacteria</taxon>
        <taxon>Bacillati</taxon>
        <taxon>Cyanobacteriota</taxon>
        <taxon>Cyanophyceae</taxon>
        <taxon>Nostocales</taxon>
        <taxon>Scytonemataceae</taxon>
        <taxon>Scytonema</taxon>
    </lineage>
</organism>
<keyword evidence="15" id="KW-0807">Transducer</keyword>
<dbReference type="InterPro" id="IPR003594">
    <property type="entry name" value="HATPase_dom"/>
</dbReference>
<keyword evidence="13" id="KW-0902">Two-component regulatory system</keyword>
<dbReference type="SMART" id="SM00304">
    <property type="entry name" value="HAMP"/>
    <property type="match status" value="1"/>
</dbReference>
<keyword evidence="11" id="KW-0067">ATP-binding</keyword>
<evidence type="ECO:0000313" key="19">
    <source>
        <dbReference type="EMBL" id="NHC33736.1"/>
    </source>
</evidence>
<name>A0A9X5I3E5_9CYAN</name>
<dbReference type="GO" id="GO:0000160">
    <property type="term" value="P:phosphorelay signal transduction system"/>
    <property type="evidence" value="ECO:0007669"/>
    <property type="project" value="UniProtKB-KW"/>
</dbReference>
<dbReference type="Pfam" id="PF02518">
    <property type="entry name" value="HATPase_c"/>
    <property type="match status" value="1"/>
</dbReference>
<dbReference type="EMBL" id="JTJC03000001">
    <property type="protein sequence ID" value="NHC33736.1"/>
    <property type="molecule type" value="Genomic_DNA"/>
</dbReference>
<evidence type="ECO:0000256" key="1">
    <source>
        <dbReference type="ARBA" id="ARBA00000085"/>
    </source>
</evidence>
<dbReference type="Gene3D" id="6.10.340.10">
    <property type="match status" value="1"/>
</dbReference>
<dbReference type="PANTHER" id="PTHR45528:SF1">
    <property type="entry name" value="SENSOR HISTIDINE KINASE CPXA"/>
    <property type="match status" value="1"/>
</dbReference>
<accession>A0A9X5I3E5</accession>
<dbReference type="PROSITE" id="PS50885">
    <property type="entry name" value="HAMP"/>
    <property type="match status" value="1"/>
</dbReference>
<evidence type="ECO:0000256" key="12">
    <source>
        <dbReference type="ARBA" id="ARBA00022989"/>
    </source>
</evidence>
<reference evidence="19 20" key="1">
    <citation type="journal article" date="2015" name="Genome Announc.">
        <title>Draft Genome Sequence of the Terrestrial Cyanobacterium Scytonema millei VB511283, Isolated from Eastern India.</title>
        <authorList>
            <person name="Sen D."/>
            <person name="Chandrababunaidu M.M."/>
            <person name="Singh D."/>
            <person name="Sanghi N."/>
            <person name="Ghorai A."/>
            <person name="Mishra G.P."/>
            <person name="Madduluri M."/>
            <person name="Adhikary S.P."/>
            <person name="Tripathy S."/>
        </authorList>
    </citation>
    <scope>NUCLEOTIDE SEQUENCE [LARGE SCALE GENOMIC DNA]</scope>
    <source>
        <strain evidence="19 20">VB511283</strain>
    </source>
</reference>
<dbReference type="InterPro" id="IPR004358">
    <property type="entry name" value="Sig_transdc_His_kin-like_C"/>
</dbReference>
<evidence type="ECO:0000256" key="3">
    <source>
        <dbReference type="ARBA" id="ARBA00012438"/>
    </source>
</evidence>
<dbReference type="GO" id="GO:0004673">
    <property type="term" value="F:protein histidine kinase activity"/>
    <property type="evidence" value="ECO:0007669"/>
    <property type="project" value="UniProtKB-EC"/>
</dbReference>
<evidence type="ECO:0000256" key="8">
    <source>
        <dbReference type="ARBA" id="ARBA00022692"/>
    </source>
</evidence>
<dbReference type="InterPro" id="IPR003660">
    <property type="entry name" value="HAMP_dom"/>
</dbReference>
<dbReference type="PANTHER" id="PTHR45528">
    <property type="entry name" value="SENSOR HISTIDINE KINASE CPXA"/>
    <property type="match status" value="1"/>
</dbReference>